<dbReference type="EMBL" id="CM039432">
    <property type="protein sequence ID" value="KAI4334456.1"/>
    <property type="molecule type" value="Genomic_DNA"/>
</dbReference>
<comment type="caution">
    <text evidence="1">The sequence shown here is derived from an EMBL/GenBank/DDBJ whole genome shotgun (WGS) entry which is preliminary data.</text>
</comment>
<sequence length="134" mass="14504">MEVSELKSTSKHNQTLPPKRGQIQINILKSILQSATAFAYSCGGFGWGNGEDRGAPPSSPSPTTPTPSGYNSEKKRSQNHQMTQLLPRRSPAKRSGRRFVKAGQTEEKPLEGGRAPRTARNGRLLHGSLTLPGV</sequence>
<evidence type="ECO:0000313" key="2">
    <source>
        <dbReference type="Proteomes" id="UP000828941"/>
    </source>
</evidence>
<organism evidence="1 2">
    <name type="scientific">Bauhinia variegata</name>
    <name type="common">Purple orchid tree</name>
    <name type="synonym">Phanera variegata</name>
    <dbReference type="NCBI Taxonomy" id="167791"/>
    <lineage>
        <taxon>Eukaryota</taxon>
        <taxon>Viridiplantae</taxon>
        <taxon>Streptophyta</taxon>
        <taxon>Embryophyta</taxon>
        <taxon>Tracheophyta</taxon>
        <taxon>Spermatophyta</taxon>
        <taxon>Magnoliopsida</taxon>
        <taxon>eudicotyledons</taxon>
        <taxon>Gunneridae</taxon>
        <taxon>Pentapetalae</taxon>
        <taxon>rosids</taxon>
        <taxon>fabids</taxon>
        <taxon>Fabales</taxon>
        <taxon>Fabaceae</taxon>
        <taxon>Cercidoideae</taxon>
        <taxon>Cercideae</taxon>
        <taxon>Bauhiniinae</taxon>
        <taxon>Bauhinia</taxon>
    </lineage>
</organism>
<dbReference type="Proteomes" id="UP000828941">
    <property type="component" value="Chromosome 7"/>
</dbReference>
<reference evidence="1 2" key="1">
    <citation type="journal article" date="2022" name="DNA Res.">
        <title>Chromosomal-level genome assembly of the orchid tree Bauhinia variegata (Leguminosae; Cercidoideae) supports the allotetraploid origin hypothesis of Bauhinia.</title>
        <authorList>
            <person name="Zhong Y."/>
            <person name="Chen Y."/>
            <person name="Zheng D."/>
            <person name="Pang J."/>
            <person name="Liu Y."/>
            <person name="Luo S."/>
            <person name="Meng S."/>
            <person name="Qian L."/>
            <person name="Wei D."/>
            <person name="Dai S."/>
            <person name="Zhou R."/>
        </authorList>
    </citation>
    <scope>NUCLEOTIDE SEQUENCE [LARGE SCALE GENOMIC DNA]</scope>
    <source>
        <strain evidence="1">BV-YZ2020</strain>
    </source>
</reference>
<proteinExistence type="predicted"/>
<keyword evidence="2" id="KW-1185">Reference proteome</keyword>
<evidence type="ECO:0000313" key="1">
    <source>
        <dbReference type="EMBL" id="KAI4334456.1"/>
    </source>
</evidence>
<gene>
    <name evidence="1" type="ORF">L6164_019149</name>
</gene>
<accession>A0ACB9NGX9</accession>
<name>A0ACB9NGX9_BAUVA</name>
<protein>
    <submittedName>
        <fullName evidence="1">Uncharacterized protein</fullName>
    </submittedName>
</protein>